<dbReference type="PANTHER" id="PTHR12526">
    <property type="entry name" value="GLYCOSYLTRANSFERASE"/>
    <property type="match status" value="1"/>
</dbReference>
<dbReference type="Proteomes" id="UP000232587">
    <property type="component" value="Unassembled WGS sequence"/>
</dbReference>
<organism evidence="2 3">
    <name type="scientific">Novosphingobium kunmingense</name>
    <dbReference type="NCBI Taxonomy" id="1211806"/>
    <lineage>
        <taxon>Bacteria</taxon>
        <taxon>Pseudomonadati</taxon>
        <taxon>Pseudomonadota</taxon>
        <taxon>Alphaproteobacteria</taxon>
        <taxon>Sphingomonadales</taxon>
        <taxon>Sphingomonadaceae</taxon>
        <taxon>Novosphingobium</taxon>
    </lineage>
</organism>
<gene>
    <name evidence="2" type="ORF">B0I00_1528</name>
</gene>
<name>A0A2N0HK26_9SPHN</name>
<dbReference type="RefSeq" id="WP_100866785.1">
    <property type="nucleotide sequence ID" value="NZ_PHUF01000003.1"/>
</dbReference>
<dbReference type="SUPFAM" id="SSF53756">
    <property type="entry name" value="UDP-Glycosyltransferase/glycogen phosphorylase"/>
    <property type="match status" value="1"/>
</dbReference>
<feature type="domain" description="Glycosyltransferase subfamily 4-like N-terminal" evidence="1">
    <location>
        <begin position="22"/>
        <end position="181"/>
    </location>
</feature>
<keyword evidence="3" id="KW-1185">Reference proteome</keyword>
<comment type="caution">
    <text evidence="2">The sequence shown here is derived from an EMBL/GenBank/DDBJ whole genome shotgun (WGS) entry which is preliminary data.</text>
</comment>
<evidence type="ECO:0000259" key="1">
    <source>
        <dbReference type="Pfam" id="PF13439"/>
    </source>
</evidence>
<accession>A0A2N0HK26</accession>
<dbReference type="Pfam" id="PF13692">
    <property type="entry name" value="Glyco_trans_1_4"/>
    <property type="match status" value="1"/>
</dbReference>
<sequence length="374" mass="39451">MTRPLHGRTIGLLSAWASRLGGGVFEAVLAQAKLIEALGGTARVFALHDAYSDADRPRFGSVAVETFPIVGPELIGFAPRLIPALLDAPIDALHLHGIWKYPSRAGAIWARRTGRPYLISPHGMLDPWITSRGRWKKALARRGYENASWRAASAFHALTGDEAADILRETGRDTVHVIANPAPPPGPPPSLARLPHVVAIGRIHPKKNLGALVAAWRQARLPAGARLILAGWGDPVDVAALEAVVAEAGPDVDFIRPVYGEDKARLLAGARFTVLPSFSEGLPMAAIEGWAAGTPAILTPACHLPEGVEAGAALACGTDPASIARALEQGLGLEPGRWLAMARAAQALATGPFSETEIAARWADAYGAALDEPR</sequence>
<dbReference type="Gene3D" id="3.40.50.2000">
    <property type="entry name" value="Glycogen Phosphorylase B"/>
    <property type="match status" value="2"/>
</dbReference>
<dbReference type="InterPro" id="IPR028098">
    <property type="entry name" value="Glyco_trans_4-like_N"/>
</dbReference>
<evidence type="ECO:0000313" key="3">
    <source>
        <dbReference type="Proteomes" id="UP000232587"/>
    </source>
</evidence>
<dbReference type="Pfam" id="PF13439">
    <property type="entry name" value="Glyco_transf_4"/>
    <property type="match status" value="1"/>
</dbReference>
<keyword evidence="2" id="KW-0808">Transferase</keyword>
<dbReference type="GO" id="GO:0016757">
    <property type="term" value="F:glycosyltransferase activity"/>
    <property type="evidence" value="ECO:0007669"/>
    <property type="project" value="UniProtKB-ARBA"/>
</dbReference>
<dbReference type="EMBL" id="PHUF01000003">
    <property type="protein sequence ID" value="PKB19297.1"/>
    <property type="molecule type" value="Genomic_DNA"/>
</dbReference>
<proteinExistence type="predicted"/>
<evidence type="ECO:0000313" key="2">
    <source>
        <dbReference type="EMBL" id="PKB19297.1"/>
    </source>
</evidence>
<dbReference type="PANTHER" id="PTHR12526:SF637">
    <property type="entry name" value="GLYCOSYLTRANSFERASE EPSF-RELATED"/>
    <property type="match status" value="1"/>
</dbReference>
<reference evidence="2 3" key="1">
    <citation type="submission" date="2017-11" db="EMBL/GenBank/DDBJ databases">
        <title>Genomic Encyclopedia of Type Strains, Phase III (KMG-III): the genomes of soil and plant-associated and newly described type strains.</title>
        <authorList>
            <person name="Whitman W."/>
        </authorList>
    </citation>
    <scope>NUCLEOTIDE SEQUENCE [LARGE SCALE GENOMIC DNA]</scope>
    <source>
        <strain evidence="2 3">CGMCC 1.12274</strain>
    </source>
</reference>
<dbReference type="OrthoDB" id="9790710at2"/>
<protein>
    <submittedName>
        <fullName evidence="2">Poly(Glycerol-phosphate) alpha-glucosyltransferase</fullName>
    </submittedName>
</protein>
<dbReference type="AlphaFoldDB" id="A0A2N0HK26"/>